<dbReference type="PANTHER" id="PTHR45835:SF99">
    <property type="entry name" value="CHROMO DOMAIN-CONTAINING PROTEIN-RELATED"/>
    <property type="match status" value="1"/>
</dbReference>
<dbReference type="SUPFAM" id="SSF56672">
    <property type="entry name" value="DNA/RNA polymerases"/>
    <property type="match status" value="1"/>
</dbReference>
<organism evidence="1 2">
    <name type="scientific">Solanum verrucosum</name>
    <dbReference type="NCBI Taxonomy" id="315347"/>
    <lineage>
        <taxon>Eukaryota</taxon>
        <taxon>Viridiplantae</taxon>
        <taxon>Streptophyta</taxon>
        <taxon>Embryophyta</taxon>
        <taxon>Tracheophyta</taxon>
        <taxon>Spermatophyta</taxon>
        <taxon>Magnoliopsida</taxon>
        <taxon>eudicotyledons</taxon>
        <taxon>Gunneridae</taxon>
        <taxon>Pentapetalae</taxon>
        <taxon>asterids</taxon>
        <taxon>lamiids</taxon>
        <taxon>Solanales</taxon>
        <taxon>Solanaceae</taxon>
        <taxon>Solanoideae</taxon>
        <taxon>Solaneae</taxon>
        <taxon>Solanum</taxon>
    </lineage>
</organism>
<dbReference type="SUPFAM" id="SSF53098">
    <property type="entry name" value="Ribonuclease H-like"/>
    <property type="match status" value="1"/>
</dbReference>
<dbReference type="InterPro" id="IPR012337">
    <property type="entry name" value="RNaseH-like_sf"/>
</dbReference>
<dbReference type="Gene3D" id="3.30.70.270">
    <property type="match status" value="1"/>
</dbReference>
<dbReference type="AlphaFoldDB" id="A0AAF0TAP3"/>
<dbReference type="Proteomes" id="UP001234989">
    <property type="component" value="Chromosome 2"/>
</dbReference>
<protein>
    <recommendedName>
        <fullName evidence="3">Reverse transcriptase domain-containing protein</fullName>
    </recommendedName>
</protein>
<reference evidence="1" key="1">
    <citation type="submission" date="2023-08" db="EMBL/GenBank/DDBJ databases">
        <title>A de novo genome assembly of Solanum verrucosum Schlechtendal, a Mexican diploid species geographically isolated from the other diploid A-genome species in potato relatives.</title>
        <authorList>
            <person name="Hosaka K."/>
        </authorList>
    </citation>
    <scope>NUCLEOTIDE SEQUENCE</scope>
    <source>
        <tissue evidence="1">Young leaves</tissue>
    </source>
</reference>
<sequence>MIVPGCLFGGCSFKRRGNGRSQKIETVKNYRRPSSVTEVRSFVGLASNYQRFVNNFASIAIHLTMLTQNETLESRFMKLGILENGGVLASIEVRPIFIEEIKAKQSEKTIQVLEDMLRTCVINFGGHWDKFLPLCEFSYNNNYHSSIDMTLFEALYERGCRSLIGWFEAGDVKPLGVDSVKDAHDKVMSIQARLPAA</sequence>
<proteinExistence type="predicted"/>
<dbReference type="InterPro" id="IPR043502">
    <property type="entry name" value="DNA/RNA_pol_sf"/>
</dbReference>
<evidence type="ECO:0008006" key="3">
    <source>
        <dbReference type="Google" id="ProtNLM"/>
    </source>
</evidence>
<evidence type="ECO:0000313" key="1">
    <source>
        <dbReference type="EMBL" id="WMV14137.1"/>
    </source>
</evidence>
<dbReference type="PANTHER" id="PTHR45835">
    <property type="entry name" value="YALI0A06105P"/>
    <property type="match status" value="1"/>
</dbReference>
<accession>A0AAF0TAP3</accession>
<keyword evidence="2" id="KW-1185">Reference proteome</keyword>
<name>A0AAF0TAP3_SOLVR</name>
<gene>
    <name evidence="1" type="ORF">MTR67_007522</name>
</gene>
<evidence type="ECO:0000313" key="2">
    <source>
        <dbReference type="Proteomes" id="UP001234989"/>
    </source>
</evidence>
<dbReference type="EMBL" id="CP133613">
    <property type="protein sequence ID" value="WMV14137.1"/>
    <property type="molecule type" value="Genomic_DNA"/>
</dbReference>
<dbReference type="InterPro" id="IPR043128">
    <property type="entry name" value="Rev_trsase/Diguanyl_cyclase"/>
</dbReference>